<keyword evidence="6" id="KW-0963">Cytoplasm</keyword>
<evidence type="ECO:0000313" key="8">
    <source>
        <dbReference type="EMBL" id="BDV34680.1"/>
    </source>
</evidence>
<accession>A0ABN6VG55</accession>
<comment type="similarity">
    <text evidence="6">Belongs to the tRNA(Ile)-lysidine synthase family.</text>
</comment>
<protein>
    <recommendedName>
        <fullName evidence="6">tRNA(Ile)-lysidine synthase</fullName>
        <ecNumber evidence="6">6.3.4.19</ecNumber>
    </recommendedName>
    <alternativeName>
        <fullName evidence="6">tRNA(Ile)-2-lysyl-cytidine synthase</fullName>
    </alternativeName>
    <alternativeName>
        <fullName evidence="6">tRNA(Ile)-lysidine synthetase</fullName>
    </alternativeName>
</protein>
<dbReference type="InterPro" id="IPR014729">
    <property type="entry name" value="Rossmann-like_a/b/a_fold"/>
</dbReference>
<keyword evidence="9" id="KW-1185">Reference proteome</keyword>
<feature type="domain" description="tRNA(Ile)-lysidine/2-thiocytidine synthase N-terminal" evidence="7">
    <location>
        <begin position="19"/>
        <end position="197"/>
    </location>
</feature>
<reference evidence="8 9" key="1">
    <citation type="journal article" date="2023" name="Int. J. Syst. Evol. Microbiol.">
        <title>Methylocystis iwaonis sp. nov., a type II methane-oxidizing bacterium from surface soil of a rice paddy field in Japan, and emended description of the genus Methylocystis (ex Whittenbury et al. 1970) Bowman et al. 1993.</title>
        <authorList>
            <person name="Kaise H."/>
            <person name="Sawadogo J.B."/>
            <person name="Alam M.S."/>
            <person name="Ueno C."/>
            <person name="Dianou D."/>
            <person name="Shinjo R."/>
            <person name="Asakawa S."/>
        </authorList>
    </citation>
    <scope>NUCLEOTIDE SEQUENCE [LARGE SCALE GENOMIC DNA]</scope>
    <source>
        <strain evidence="8 9">SS37A-Re</strain>
    </source>
</reference>
<gene>
    <name evidence="6 8" type="primary">tilS</name>
    <name evidence="8" type="ORF">SS37A_22090</name>
</gene>
<dbReference type="InterPro" id="IPR012795">
    <property type="entry name" value="tRNA_Ile_lys_synt_N"/>
</dbReference>
<keyword evidence="3 6" id="KW-0547">Nucleotide-binding</keyword>
<dbReference type="PANTHER" id="PTHR43033:SF1">
    <property type="entry name" value="TRNA(ILE)-LYSIDINE SYNTHASE-RELATED"/>
    <property type="match status" value="1"/>
</dbReference>
<evidence type="ECO:0000256" key="4">
    <source>
        <dbReference type="ARBA" id="ARBA00022840"/>
    </source>
</evidence>
<keyword evidence="2 6" id="KW-0819">tRNA processing</keyword>
<evidence type="ECO:0000313" key="9">
    <source>
        <dbReference type="Proteomes" id="UP001317629"/>
    </source>
</evidence>
<dbReference type="CDD" id="cd01992">
    <property type="entry name" value="TilS_N"/>
    <property type="match status" value="1"/>
</dbReference>
<evidence type="ECO:0000256" key="1">
    <source>
        <dbReference type="ARBA" id="ARBA00022598"/>
    </source>
</evidence>
<sequence>MTLDKAAGAFALLAPYESLLLAVSGGPDSVALMLLCAQWPERASHEIAVATVDHGLRADARAEAEQVGEWARSLGFAHHLLSWEGEKPQTRIQERARAARYALLADCATSLGSGAIVTAHHADDQAETILFRLTRGSGVSGLAGMAPRSNAHGAPLLRPLLAFPKAELVEICENAGQRYFCDPSNANDAYARARLRKLMPLLAQQGLDRTALLRLGERAARAEAALASCAAAAHERALTETAPALAGFDAGALTELPLDILQRLLAREIARLAPQAQLRLDRLERAADRLSRALREKAPLRLTIADLLIESDGNNVTLRPAPPRRSA</sequence>
<dbReference type="EC" id="6.3.4.19" evidence="6"/>
<dbReference type="EMBL" id="AP027142">
    <property type="protein sequence ID" value="BDV34680.1"/>
    <property type="molecule type" value="Genomic_DNA"/>
</dbReference>
<dbReference type="HAMAP" id="MF_01161">
    <property type="entry name" value="tRNA_Ile_lys_synt"/>
    <property type="match status" value="1"/>
</dbReference>
<dbReference type="Gene3D" id="3.40.50.620">
    <property type="entry name" value="HUPs"/>
    <property type="match status" value="1"/>
</dbReference>
<comment type="domain">
    <text evidence="6">The N-terminal region contains the highly conserved SGGXDS motif, predicted to be a P-loop motif involved in ATP binding.</text>
</comment>
<dbReference type="InterPro" id="IPR012094">
    <property type="entry name" value="tRNA_Ile_lys_synt"/>
</dbReference>
<dbReference type="SUPFAM" id="SSF52402">
    <property type="entry name" value="Adenine nucleotide alpha hydrolases-like"/>
    <property type="match status" value="1"/>
</dbReference>
<organism evidence="8 9">
    <name type="scientific">Methylocystis iwaonis</name>
    <dbReference type="NCBI Taxonomy" id="2885079"/>
    <lineage>
        <taxon>Bacteria</taxon>
        <taxon>Pseudomonadati</taxon>
        <taxon>Pseudomonadota</taxon>
        <taxon>Alphaproteobacteria</taxon>
        <taxon>Hyphomicrobiales</taxon>
        <taxon>Methylocystaceae</taxon>
        <taxon>Methylocystis</taxon>
    </lineage>
</organism>
<name>A0ABN6VG55_9HYPH</name>
<evidence type="ECO:0000256" key="6">
    <source>
        <dbReference type="HAMAP-Rule" id="MF_01161"/>
    </source>
</evidence>
<keyword evidence="4 6" id="KW-0067">ATP-binding</keyword>
<proteinExistence type="inferred from homology"/>
<comment type="subcellular location">
    <subcellularLocation>
        <location evidence="6">Cytoplasm</location>
    </subcellularLocation>
</comment>
<evidence type="ECO:0000259" key="7">
    <source>
        <dbReference type="Pfam" id="PF01171"/>
    </source>
</evidence>
<comment type="function">
    <text evidence="6">Ligates lysine onto the cytidine present at position 34 of the AUA codon-specific tRNA(Ile) that contains the anticodon CAU, in an ATP-dependent manner. Cytidine is converted to lysidine, thus changing the amino acid specificity of the tRNA from methionine to isoleucine.</text>
</comment>
<evidence type="ECO:0000256" key="3">
    <source>
        <dbReference type="ARBA" id="ARBA00022741"/>
    </source>
</evidence>
<dbReference type="PANTHER" id="PTHR43033">
    <property type="entry name" value="TRNA(ILE)-LYSIDINE SYNTHASE-RELATED"/>
    <property type="match status" value="1"/>
</dbReference>
<dbReference type="InterPro" id="IPR011063">
    <property type="entry name" value="TilS/TtcA_N"/>
</dbReference>
<evidence type="ECO:0000256" key="5">
    <source>
        <dbReference type="ARBA" id="ARBA00048539"/>
    </source>
</evidence>
<dbReference type="NCBIfam" id="TIGR02432">
    <property type="entry name" value="lysidine_TilS_N"/>
    <property type="match status" value="1"/>
</dbReference>
<evidence type="ECO:0000256" key="2">
    <source>
        <dbReference type="ARBA" id="ARBA00022694"/>
    </source>
</evidence>
<dbReference type="RefSeq" id="WP_281927928.1">
    <property type="nucleotide sequence ID" value="NZ_AP027142.1"/>
</dbReference>
<feature type="binding site" evidence="6">
    <location>
        <begin position="24"/>
        <end position="29"/>
    </location>
    <ligand>
        <name>ATP</name>
        <dbReference type="ChEBI" id="CHEBI:30616"/>
    </ligand>
</feature>
<dbReference type="Pfam" id="PF01171">
    <property type="entry name" value="ATP_bind_3"/>
    <property type="match status" value="1"/>
</dbReference>
<keyword evidence="1 6" id="KW-0436">Ligase</keyword>
<comment type="catalytic activity">
    <reaction evidence="5 6">
        <text>cytidine(34) in tRNA(Ile2) + L-lysine + ATP = lysidine(34) in tRNA(Ile2) + AMP + diphosphate + H(+)</text>
        <dbReference type="Rhea" id="RHEA:43744"/>
        <dbReference type="Rhea" id="RHEA-COMP:10625"/>
        <dbReference type="Rhea" id="RHEA-COMP:10670"/>
        <dbReference type="ChEBI" id="CHEBI:15378"/>
        <dbReference type="ChEBI" id="CHEBI:30616"/>
        <dbReference type="ChEBI" id="CHEBI:32551"/>
        <dbReference type="ChEBI" id="CHEBI:33019"/>
        <dbReference type="ChEBI" id="CHEBI:82748"/>
        <dbReference type="ChEBI" id="CHEBI:83665"/>
        <dbReference type="ChEBI" id="CHEBI:456215"/>
        <dbReference type="EC" id="6.3.4.19"/>
    </reaction>
</comment>
<dbReference type="Proteomes" id="UP001317629">
    <property type="component" value="Chromosome"/>
</dbReference>